<name>A0AAP2QBK2_PARDI</name>
<gene>
    <name evidence="1" type="ORF">LI194_22115</name>
</gene>
<feature type="non-terminal residue" evidence="1">
    <location>
        <position position="83"/>
    </location>
</feature>
<reference evidence="1" key="1">
    <citation type="submission" date="2021-10" db="EMBL/GenBank/DDBJ databases">
        <title>Collection of gut derived symbiotic bacterial strains cultured from healthy donors.</title>
        <authorList>
            <person name="Lin H."/>
            <person name="Littmann E."/>
            <person name="Kohout C."/>
            <person name="Pamer E.G."/>
        </authorList>
    </citation>
    <scope>NUCLEOTIDE SEQUENCE</scope>
    <source>
        <strain evidence="1">DFI.2.94</strain>
    </source>
</reference>
<comment type="caution">
    <text evidence="1">The sequence shown here is derived from an EMBL/GenBank/DDBJ whole genome shotgun (WGS) entry which is preliminary data.</text>
</comment>
<accession>A0AAP2QBK2</accession>
<organism evidence="1 2">
    <name type="scientific">Parabacteroides distasonis</name>
    <dbReference type="NCBI Taxonomy" id="823"/>
    <lineage>
        <taxon>Bacteria</taxon>
        <taxon>Pseudomonadati</taxon>
        <taxon>Bacteroidota</taxon>
        <taxon>Bacteroidia</taxon>
        <taxon>Bacteroidales</taxon>
        <taxon>Tannerellaceae</taxon>
        <taxon>Parabacteroides</taxon>
    </lineage>
</organism>
<dbReference type="SUPFAM" id="SSF51445">
    <property type="entry name" value="(Trans)glycosidases"/>
    <property type="match status" value="1"/>
</dbReference>
<dbReference type="AlphaFoldDB" id="A0AAP2QBK2"/>
<proteinExistence type="predicted"/>
<evidence type="ECO:0000313" key="2">
    <source>
        <dbReference type="Proteomes" id="UP001198806"/>
    </source>
</evidence>
<protein>
    <submittedName>
        <fullName evidence="1">Sugar phosphorylase</fullName>
    </submittedName>
</protein>
<dbReference type="Proteomes" id="UP001198806">
    <property type="component" value="Unassembled WGS sequence"/>
</dbReference>
<dbReference type="EMBL" id="JAJCNI010000152">
    <property type="protein sequence ID" value="MCB6520475.1"/>
    <property type="molecule type" value="Genomic_DNA"/>
</dbReference>
<sequence>PHQDNISYFGDGTNEAQMVYQFPLPPLVLHAIRTGNTSYLQKWANEIYLPTEGVSFFNFLASHDGIGLNPIRGIIDETEILDL</sequence>
<dbReference type="InterPro" id="IPR017853">
    <property type="entry name" value="GH"/>
</dbReference>
<dbReference type="Gene3D" id="3.20.20.80">
    <property type="entry name" value="Glycosidases"/>
    <property type="match status" value="1"/>
</dbReference>
<evidence type="ECO:0000313" key="1">
    <source>
        <dbReference type="EMBL" id="MCB6520475.1"/>
    </source>
</evidence>
<feature type="non-terminal residue" evidence="1">
    <location>
        <position position="1"/>
    </location>
</feature>